<keyword evidence="3" id="KW-1185">Reference proteome</keyword>
<dbReference type="Proteomes" id="UP001149140">
    <property type="component" value="Unassembled WGS sequence"/>
</dbReference>
<dbReference type="Gene3D" id="3.40.1160.10">
    <property type="entry name" value="Acetylglutamate kinase-like"/>
    <property type="match status" value="1"/>
</dbReference>
<dbReference type="InterPro" id="IPR001048">
    <property type="entry name" value="Asp/Glu/Uridylate_kinase"/>
</dbReference>
<dbReference type="EMBL" id="JAPDOD010000004">
    <property type="protein sequence ID" value="MDA0159970.1"/>
    <property type="molecule type" value="Genomic_DNA"/>
</dbReference>
<feature type="domain" description="Aspartate/glutamate/uridylate kinase" evidence="1">
    <location>
        <begin position="1"/>
        <end position="181"/>
    </location>
</feature>
<comment type="caution">
    <text evidence="2">The sequence shown here is derived from an EMBL/GenBank/DDBJ whole genome shotgun (WGS) entry which is preliminary data.</text>
</comment>
<evidence type="ECO:0000313" key="3">
    <source>
        <dbReference type="Proteomes" id="UP001149140"/>
    </source>
</evidence>
<evidence type="ECO:0000313" key="2">
    <source>
        <dbReference type="EMBL" id="MDA0159970.1"/>
    </source>
</evidence>
<dbReference type="RefSeq" id="WP_270038739.1">
    <property type="nucleotide sequence ID" value="NZ_JAPDOD010000004.1"/>
</dbReference>
<gene>
    <name evidence="2" type="ORF">OM076_06840</name>
</gene>
<dbReference type="Pfam" id="PF00696">
    <property type="entry name" value="AA_kinase"/>
    <property type="match status" value="1"/>
</dbReference>
<evidence type="ECO:0000259" key="1">
    <source>
        <dbReference type="Pfam" id="PF00696"/>
    </source>
</evidence>
<proteinExistence type="predicted"/>
<dbReference type="SUPFAM" id="SSF53633">
    <property type="entry name" value="Carbamate kinase-like"/>
    <property type="match status" value="1"/>
</dbReference>
<sequence>MLTVVKVGGGLGRGAGDDALKTLCAALGELGERHPLLVVPGGAGFADAVRDADRRFALSAEAAHRMAILGMEQFGWLLAELIPGAERCADLTRFGPGRTTVLLPAALPLHALPASWQVTSDSIAAWVAIRVGAGRLVLVKGVDGLYAKWPADGDPIARLSVAELAALRPGGVDEYLPAVLEGAHFETWVIAAERVVELIERGTAVGTRIGLLP</sequence>
<protein>
    <recommendedName>
        <fullName evidence="1">Aspartate/glutamate/uridylate kinase domain-containing protein</fullName>
    </recommendedName>
</protein>
<name>A0A9X3MPL5_9ACTN</name>
<dbReference type="AlphaFoldDB" id="A0A9X3MPL5"/>
<organism evidence="2 3">
    <name type="scientific">Solirubrobacter ginsenosidimutans</name>
    <dbReference type="NCBI Taxonomy" id="490573"/>
    <lineage>
        <taxon>Bacteria</taxon>
        <taxon>Bacillati</taxon>
        <taxon>Actinomycetota</taxon>
        <taxon>Thermoleophilia</taxon>
        <taxon>Solirubrobacterales</taxon>
        <taxon>Solirubrobacteraceae</taxon>
        <taxon>Solirubrobacter</taxon>
    </lineage>
</organism>
<dbReference type="InterPro" id="IPR036393">
    <property type="entry name" value="AceGlu_kinase-like_sf"/>
</dbReference>
<accession>A0A9X3MPL5</accession>
<reference evidence="2" key="1">
    <citation type="submission" date="2022-10" db="EMBL/GenBank/DDBJ databases">
        <title>The WGS of Solirubrobacter ginsenosidimutans DSM 21036.</title>
        <authorList>
            <person name="Jiang Z."/>
        </authorList>
    </citation>
    <scope>NUCLEOTIDE SEQUENCE</scope>
    <source>
        <strain evidence="2">DSM 21036</strain>
    </source>
</reference>